<dbReference type="AlphaFoldDB" id="A0A0G1WJ03"/>
<keyword evidence="1" id="KW-1133">Transmembrane helix</keyword>
<sequence>MDKQKLITIAKDQLKGGIGEDQVRELLTYRGVEANDVAEIMQEVLRAETQPVTAEAEDVVQKADMVIAELIPDAPTQPEYIKKERNILLLSIAALFILLITGSVVYYFYF</sequence>
<reference evidence="2 3" key="1">
    <citation type="journal article" date="2015" name="Nature">
        <title>rRNA introns, odd ribosomes, and small enigmatic genomes across a large radiation of phyla.</title>
        <authorList>
            <person name="Brown C.T."/>
            <person name="Hug L.A."/>
            <person name="Thomas B.C."/>
            <person name="Sharon I."/>
            <person name="Castelle C.J."/>
            <person name="Singh A."/>
            <person name="Wilkins M.J."/>
            <person name="Williams K.H."/>
            <person name="Banfield J.F."/>
        </authorList>
    </citation>
    <scope>NUCLEOTIDE SEQUENCE [LARGE SCALE GENOMIC DNA]</scope>
</reference>
<evidence type="ECO:0000313" key="2">
    <source>
        <dbReference type="EMBL" id="KKU90298.1"/>
    </source>
</evidence>
<evidence type="ECO:0000313" key="3">
    <source>
        <dbReference type="Proteomes" id="UP000033882"/>
    </source>
</evidence>
<dbReference type="Proteomes" id="UP000033882">
    <property type="component" value="Unassembled WGS sequence"/>
</dbReference>
<keyword evidence="1" id="KW-0472">Membrane</keyword>
<evidence type="ECO:0000256" key="1">
    <source>
        <dbReference type="SAM" id="Phobius"/>
    </source>
</evidence>
<gene>
    <name evidence="2" type="ORF">UY19_C0004G0012</name>
</gene>
<keyword evidence="1" id="KW-0812">Transmembrane</keyword>
<protein>
    <submittedName>
        <fullName evidence="2">Uncharacterized protein</fullName>
    </submittedName>
</protein>
<name>A0A0G1WJ03_9BACT</name>
<organism evidence="2 3">
    <name type="scientific">Candidatus Wolfebacteria bacterium GW2011_GWA2_47_9b</name>
    <dbReference type="NCBI Taxonomy" id="1619005"/>
    <lineage>
        <taxon>Bacteria</taxon>
        <taxon>Candidatus Wolfeibacteriota</taxon>
    </lineage>
</organism>
<accession>A0A0G1WJ03</accession>
<dbReference type="EMBL" id="LCPB01000004">
    <property type="protein sequence ID" value="KKU90298.1"/>
    <property type="molecule type" value="Genomic_DNA"/>
</dbReference>
<proteinExistence type="predicted"/>
<feature type="transmembrane region" description="Helical" evidence="1">
    <location>
        <begin position="87"/>
        <end position="109"/>
    </location>
</feature>
<comment type="caution">
    <text evidence="2">The sequence shown here is derived from an EMBL/GenBank/DDBJ whole genome shotgun (WGS) entry which is preliminary data.</text>
</comment>